<dbReference type="GO" id="GO:0006334">
    <property type="term" value="P:nucleosome assembly"/>
    <property type="evidence" value="ECO:0007669"/>
    <property type="project" value="InterPro"/>
</dbReference>
<dbReference type="SUPFAM" id="SSF143113">
    <property type="entry name" value="NAP-like"/>
    <property type="match status" value="1"/>
</dbReference>
<dbReference type="GO" id="GO:0005634">
    <property type="term" value="C:nucleus"/>
    <property type="evidence" value="ECO:0007669"/>
    <property type="project" value="InterPro"/>
</dbReference>
<dbReference type="GO" id="GO:0000724">
    <property type="term" value="P:double-strand break repair via homologous recombination"/>
    <property type="evidence" value="ECO:0007669"/>
    <property type="project" value="UniProtKB-ARBA"/>
</dbReference>
<dbReference type="FunFam" id="1.20.5.1500:FF:000001">
    <property type="entry name" value="Nucleosome assembly protein 1-like 1"/>
    <property type="match status" value="1"/>
</dbReference>
<name>A0AAW0KIG2_QUESU</name>
<dbReference type="InterPro" id="IPR002164">
    <property type="entry name" value="NAP_family"/>
</dbReference>
<evidence type="ECO:0000256" key="1">
    <source>
        <dbReference type="ARBA" id="ARBA00009947"/>
    </source>
</evidence>
<dbReference type="PANTHER" id="PTHR11875">
    <property type="entry name" value="TESTIS-SPECIFIC Y-ENCODED PROTEIN"/>
    <property type="match status" value="1"/>
</dbReference>
<organism evidence="4 5">
    <name type="scientific">Quercus suber</name>
    <name type="common">Cork oak</name>
    <dbReference type="NCBI Taxonomy" id="58331"/>
    <lineage>
        <taxon>Eukaryota</taxon>
        <taxon>Viridiplantae</taxon>
        <taxon>Streptophyta</taxon>
        <taxon>Embryophyta</taxon>
        <taxon>Tracheophyta</taxon>
        <taxon>Spermatophyta</taxon>
        <taxon>Magnoliopsida</taxon>
        <taxon>eudicotyledons</taxon>
        <taxon>Gunneridae</taxon>
        <taxon>Pentapetalae</taxon>
        <taxon>rosids</taxon>
        <taxon>fabids</taxon>
        <taxon>Fagales</taxon>
        <taxon>Fagaceae</taxon>
        <taxon>Quercus</taxon>
    </lineage>
</organism>
<evidence type="ECO:0000313" key="4">
    <source>
        <dbReference type="EMBL" id="KAK7838867.1"/>
    </source>
</evidence>
<dbReference type="AlphaFoldDB" id="A0AAW0KIG2"/>
<dbReference type="GO" id="GO:0042393">
    <property type="term" value="F:histone binding"/>
    <property type="evidence" value="ECO:0007669"/>
    <property type="project" value="UniProtKB-ARBA"/>
</dbReference>
<protein>
    <submittedName>
        <fullName evidence="4">Nucleosome assembly protein 1</fullName>
    </submittedName>
</protein>
<evidence type="ECO:0000256" key="2">
    <source>
        <dbReference type="ARBA" id="ARBA00023186"/>
    </source>
</evidence>
<dbReference type="EMBL" id="PKMF04000296">
    <property type="protein sequence ID" value="KAK7838867.1"/>
    <property type="molecule type" value="Genomic_DNA"/>
</dbReference>
<dbReference type="InterPro" id="IPR037231">
    <property type="entry name" value="NAP-like_sf"/>
</dbReference>
<reference evidence="4 5" key="1">
    <citation type="journal article" date="2018" name="Sci. Data">
        <title>The draft genome sequence of cork oak.</title>
        <authorList>
            <person name="Ramos A.M."/>
            <person name="Usie A."/>
            <person name="Barbosa P."/>
            <person name="Barros P.M."/>
            <person name="Capote T."/>
            <person name="Chaves I."/>
            <person name="Simoes F."/>
            <person name="Abreu I."/>
            <person name="Carrasquinho I."/>
            <person name="Faro C."/>
            <person name="Guimaraes J.B."/>
            <person name="Mendonca D."/>
            <person name="Nobrega F."/>
            <person name="Rodrigues L."/>
            <person name="Saibo N.J.M."/>
            <person name="Varela M.C."/>
            <person name="Egas C."/>
            <person name="Matos J."/>
            <person name="Miguel C.M."/>
            <person name="Oliveira M.M."/>
            <person name="Ricardo C.P."/>
            <person name="Goncalves S."/>
        </authorList>
    </citation>
    <scope>NUCLEOTIDE SEQUENCE [LARGE SCALE GENOMIC DNA]</scope>
    <source>
        <strain evidence="5">cv. HL8</strain>
    </source>
</reference>
<dbReference type="Pfam" id="PF00956">
    <property type="entry name" value="NAP"/>
    <property type="match status" value="1"/>
</dbReference>
<proteinExistence type="inferred from homology"/>
<dbReference type="Gene3D" id="1.20.5.1500">
    <property type="match status" value="1"/>
</dbReference>
<keyword evidence="2" id="KW-0143">Chaperone</keyword>
<dbReference type="Proteomes" id="UP000237347">
    <property type="component" value="Unassembled WGS sequence"/>
</dbReference>
<accession>A0AAW0KIG2</accession>
<comment type="caution">
    <text evidence="4">The sequence shown here is derived from an EMBL/GenBank/DDBJ whole genome shotgun (WGS) entry which is preliminary data.</text>
</comment>
<sequence>MSNNKDNFDLADLGSSLPAAAAALSAEERAGLDKLQTLAAGHSDILETLSPKVRKRVEVLREIQSQHNELEAKFFEERAALEAKYQKLYEPLYTKRHEIVNGVVEVEGVTSEAGVDQEEDKATEEKGVPDFWLTAMKTNEILAGEFCFPEMRCMGEMIIQIG</sequence>
<keyword evidence="5" id="KW-1185">Reference proteome</keyword>
<evidence type="ECO:0000313" key="5">
    <source>
        <dbReference type="Proteomes" id="UP000237347"/>
    </source>
</evidence>
<evidence type="ECO:0000256" key="3">
    <source>
        <dbReference type="RuleBase" id="RU003876"/>
    </source>
</evidence>
<comment type="similarity">
    <text evidence="1 3">Belongs to the nucleosome assembly protein (NAP) family.</text>
</comment>
<gene>
    <name evidence="4" type="primary">NAP1:2_1</name>
    <name evidence="4" type="ORF">CFP56_018978</name>
</gene>